<reference evidence="1 2" key="1">
    <citation type="submission" date="2023-07" db="EMBL/GenBank/DDBJ databases">
        <title>Sorghum-associated microbial communities from plants grown in Nebraska, USA.</title>
        <authorList>
            <person name="Schachtman D."/>
        </authorList>
    </citation>
    <scope>NUCLEOTIDE SEQUENCE [LARGE SCALE GENOMIC DNA]</scope>
    <source>
        <strain evidence="1 2">4249</strain>
    </source>
</reference>
<dbReference type="Proteomes" id="UP001265700">
    <property type="component" value="Unassembled WGS sequence"/>
</dbReference>
<comment type="caution">
    <text evidence="1">The sequence shown here is derived from an EMBL/GenBank/DDBJ whole genome shotgun (WGS) entry which is preliminary data.</text>
</comment>
<dbReference type="SUPFAM" id="SSF51695">
    <property type="entry name" value="PLC-like phosphodiesterases"/>
    <property type="match status" value="1"/>
</dbReference>
<gene>
    <name evidence="1" type="ORF">J2W49_002026</name>
</gene>
<dbReference type="InterPro" id="IPR017946">
    <property type="entry name" value="PLC-like_Pdiesterase_TIM-brl"/>
</dbReference>
<name>A0ABU1WLA2_9BURK</name>
<proteinExistence type="predicted"/>
<evidence type="ECO:0008006" key="3">
    <source>
        <dbReference type="Google" id="ProtNLM"/>
    </source>
</evidence>
<dbReference type="Gene3D" id="3.20.20.190">
    <property type="entry name" value="Phosphatidylinositol (PI) phosphodiesterase"/>
    <property type="match status" value="1"/>
</dbReference>
<protein>
    <recommendedName>
        <fullName evidence="3">Phosphodiesterase</fullName>
    </recommendedName>
</protein>
<dbReference type="EMBL" id="JAVDWU010000003">
    <property type="protein sequence ID" value="MDR7150071.1"/>
    <property type="molecule type" value="Genomic_DNA"/>
</dbReference>
<dbReference type="RefSeq" id="WP_310315161.1">
    <property type="nucleotide sequence ID" value="NZ_JAVDWU010000003.1"/>
</dbReference>
<sequence>MKVLSHRGYWKTVAEKNTPAAFERSFSLGFGTETDLRDLAGQLVVSHDPPARGALTADDLLAIHQRHDAALPLALNIKADGLQSLLLASLERLPQLDAFVFDMSIPDAIQWLKVGVPIFTRHSDVEPDPVLYSSSAGIWLDGFHGDWWDGAVIARHLDAGKRVCIVSPELHRREHRAAWERLANDGLPSDGTVMICTDLPEEAREYFGNDH</sequence>
<accession>A0ABU1WLA2</accession>
<evidence type="ECO:0000313" key="1">
    <source>
        <dbReference type="EMBL" id="MDR7150071.1"/>
    </source>
</evidence>
<keyword evidence="2" id="KW-1185">Reference proteome</keyword>
<evidence type="ECO:0000313" key="2">
    <source>
        <dbReference type="Proteomes" id="UP001265700"/>
    </source>
</evidence>
<organism evidence="1 2">
    <name type="scientific">Hydrogenophaga palleronii</name>
    <dbReference type="NCBI Taxonomy" id="65655"/>
    <lineage>
        <taxon>Bacteria</taxon>
        <taxon>Pseudomonadati</taxon>
        <taxon>Pseudomonadota</taxon>
        <taxon>Betaproteobacteria</taxon>
        <taxon>Burkholderiales</taxon>
        <taxon>Comamonadaceae</taxon>
        <taxon>Hydrogenophaga</taxon>
    </lineage>
</organism>